<dbReference type="InterPro" id="IPR011990">
    <property type="entry name" value="TPR-like_helical_dom_sf"/>
</dbReference>
<evidence type="ECO:0000256" key="1">
    <source>
        <dbReference type="ARBA" id="ARBA00004555"/>
    </source>
</evidence>
<keyword evidence="9" id="KW-1185">Reference proteome</keyword>
<dbReference type="Pfam" id="PF12584">
    <property type="entry name" value="TRAPPC10"/>
    <property type="match status" value="1"/>
</dbReference>
<dbReference type="InterPro" id="IPR022233">
    <property type="entry name" value="TRAPPC10/Trs130_C"/>
</dbReference>
<comment type="caution">
    <text evidence="8">The sequence shown here is derived from an EMBL/GenBank/DDBJ whole genome shotgun (WGS) entry which is preliminary data.</text>
</comment>
<feature type="domain" description="TRAPPC10/Trs130 N-terminal" evidence="6">
    <location>
        <begin position="21"/>
        <end position="332"/>
    </location>
</feature>
<dbReference type="Pfam" id="PF11817">
    <property type="entry name" value="Foie-gras_1"/>
    <property type="match status" value="1"/>
</dbReference>
<dbReference type="Pfam" id="PF23604">
    <property type="entry name" value="Ig_TRAPPC10"/>
    <property type="match status" value="1"/>
</dbReference>
<dbReference type="PANTHER" id="PTHR13251:SF3">
    <property type="entry name" value="TRAFFICKING PROTEIN PARTICLE COMPLEX SUBUNIT 10"/>
    <property type="match status" value="1"/>
</dbReference>
<dbReference type="GO" id="GO:0006891">
    <property type="term" value="P:intra-Golgi vesicle-mediated transport"/>
    <property type="evidence" value="ECO:0007669"/>
    <property type="project" value="TreeGrafter"/>
</dbReference>
<feature type="domain" description="TRAPPC10/Trs130 C-terminal" evidence="5">
    <location>
        <begin position="1032"/>
        <end position="1173"/>
    </location>
</feature>
<dbReference type="PANTHER" id="PTHR13251">
    <property type="entry name" value="EPILEPSY HOLOPROSENCEPHALY CANDIDATE 1/TMEM1"/>
    <property type="match status" value="1"/>
</dbReference>
<dbReference type="AlphaFoldDB" id="A0AA39FQ80"/>
<keyword evidence="2" id="KW-0813">Transport</keyword>
<protein>
    <recommendedName>
        <fullName evidence="10">Trafficking protein particle complex subunit 10</fullName>
    </recommendedName>
</protein>
<dbReference type="InterPro" id="IPR056917">
    <property type="entry name" value="Ig_TRAPPC10"/>
</dbReference>
<reference evidence="8" key="2">
    <citation type="submission" date="2023-03" db="EMBL/GenBank/DDBJ databases">
        <authorList>
            <person name="Inwood S.N."/>
            <person name="Skelly J.G."/>
            <person name="Guhlin J."/>
            <person name="Harrop T.W.R."/>
            <person name="Goldson S.G."/>
            <person name="Dearden P.K."/>
        </authorList>
    </citation>
    <scope>NUCLEOTIDE SEQUENCE</scope>
    <source>
        <strain evidence="8">Irish</strain>
        <tissue evidence="8">Whole body</tissue>
    </source>
</reference>
<evidence type="ECO:0000259" key="5">
    <source>
        <dbReference type="Pfam" id="PF12584"/>
    </source>
</evidence>
<evidence type="ECO:0000313" key="8">
    <source>
        <dbReference type="EMBL" id="KAK0173819.1"/>
    </source>
</evidence>
<dbReference type="GO" id="GO:1990071">
    <property type="term" value="C:TRAPPII protein complex"/>
    <property type="evidence" value="ECO:0007669"/>
    <property type="project" value="InterPro"/>
</dbReference>
<dbReference type="Proteomes" id="UP001168990">
    <property type="component" value="Unassembled WGS sequence"/>
</dbReference>
<keyword evidence="3" id="KW-0333">Golgi apparatus</keyword>
<reference evidence="8" key="1">
    <citation type="journal article" date="2023" name="bioRxiv">
        <title>Scaffold-level genome assemblies of two parasitoid biocontrol wasps reveal the parthenogenesis mechanism and an associated novel virus.</title>
        <authorList>
            <person name="Inwood S."/>
            <person name="Skelly J."/>
            <person name="Guhlin J."/>
            <person name="Harrop T."/>
            <person name="Goldson S."/>
            <person name="Dearden P."/>
        </authorList>
    </citation>
    <scope>NUCLEOTIDE SEQUENCE</scope>
    <source>
        <strain evidence="8">Irish</strain>
        <tissue evidence="8">Whole body</tissue>
    </source>
</reference>
<evidence type="ECO:0000259" key="7">
    <source>
        <dbReference type="Pfam" id="PF23604"/>
    </source>
</evidence>
<evidence type="ECO:0000259" key="4">
    <source>
        <dbReference type="Pfam" id="PF11817"/>
    </source>
</evidence>
<dbReference type="InterPro" id="IPR056913">
    <property type="entry name" value="TRAPPC10/Trs130_N"/>
</dbReference>
<dbReference type="GO" id="GO:0034498">
    <property type="term" value="P:early endosome to Golgi transport"/>
    <property type="evidence" value="ECO:0007669"/>
    <property type="project" value="TreeGrafter"/>
</dbReference>
<accession>A0AA39FQ80</accession>
<comment type="subcellular location">
    <subcellularLocation>
        <location evidence="1">Golgi apparatus</location>
    </subcellularLocation>
</comment>
<sequence>MNYNGEIIKGEEHASSCSMDNNPIITYAGEEALFLSIKHNLLEALKADTVEWRRSFGRPLKLVRLGGTFVPFSSNTLPTIEKNFQLIKQPIFHIYWSECSDLDVYKSTVKDDIDSWLKALRQRNINDWMIVLVETYDIKKTNKLIPRTTVLDKIRSDFATKLGDRCLSVINPIKSESRSAESWRGLISRIRHFMLTAYDKTLSRFEEIIRNQRERRNEVSWNFCRYFLLQEELAFVLEMLGIYDEALVQYDELDALFTQFILNSDIGETPGWLKTFQSPLNNWAGINLKGNIDFHLRNSIARCKISLLDFRSYLFGRQCAMLLFLEKPWEVAQRCLSFVYNTLSELKILEVLRPKGSIECWAVLCALEVLNICQLRISNNDNGYQLDLCAVHAAGLWALASHKLGELGTLCGLMPGNEPSSEQLHIVVYLIAGIGDSDTEAKGEITPTGKLKGALSSKDAFKKQYLEYAELAMGTYKYVGRIRSARFIGKELAQFYGDLNENPTAVAFLLDALNTYIDEGWHELAAQTRLELAQCYKRMDDIERYIKVCSTIASANVLHMTVRNTYFEEMLAYIKMLPSTEILITELEESFSIISVEVNVTDKVVQDQIVSIDVELKSLLPRSVECTRAIISTEEIQRVTKRKGGKSQSEPQINLLSKWTLDDVERSNSPLIQIPIYSHLGFNENKSLKSAEIIDRDGEQLLKRSESTKSRRAPIIIKENTDETNNLTCETFTLQPGINKFTVTSCVYQPNYYKVNHLALIIEDKLEFRSKIIKPQLCYEISYTEPSVSIISRDFIAGIVQDAELIVSSGSVKISDGTKLKLSATRGMTFKLADSTNDMSGELEISLPACESFATIKWKLKVLAELPPKKDSSPIEHKLNIRSPWGIDESIALHFSTPLMSCMTLHTAKQRKFLQIIVTGLTVQLLQLIDPELTTSSSVDVSLKNLNPVAGQRLVIGNGNKVSFMWEMELGRDEQSMPPLKMDFRVKYSAIKSNDDSDESTIDDDPLEINKLEILEKSSYTYRCSFEVTDYVTMFTVISKVEASGNGGEFCRAGSMCNLCLTVLRMVPNTNSNPAPQLMYEVLADQSMWAVCGRTAGIITLDTLDQETVTLDVMPLTSGYLPLPVVRLSRYIPAIETKNDKFRNTEISGGPRLKPFSPGQVYNASKAQQVHVLPAAASESNQ</sequence>
<name>A0AA39FQ80_9HYME</name>
<evidence type="ECO:0000256" key="3">
    <source>
        <dbReference type="ARBA" id="ARBA00023034"/>
    </source>
</evidence>
<dbReference type="GO" id="GO:0005829">
    <property type="term" value="C:cytosol"/>
    <property type="evidence" value="ECO:0007669"/>
    <property type="project" value="GOC"/>
</dbReference>
<dbReference type="InterPro" id="IPR021773">
    <property type="entry name" value="TPC11"/>
</dbReference>
<feature type="domain" description="Trafficking protein particle complex subunit 11" evidence="4">
    <location>
        <begin position="472"/>
        <end position="551"/>
    </location>
</feature>
<feature type="domain" description="TRAPPC10 Ig-like" evidence="7">
    <location>
        <begin position="792"/>
        <end position="896"/>
    </location>
</feature>
<gene>
    <name evidence="8" type="ORF">PV328_006962</name>
</gene>
<organism evidence="8 9">
    <name type="scientific">Microctonus aethiopoides</name>
    <dbReference type="NCBI Taxonomy" id="144406"/>
    <lineage>
        <taxon>Eukaryota</taxon>
        <taxon>Metazoa</taxon>
        <taxon>Ecdysozoa</taxon>
        <taxon>Arthropoda</taxon>
        <taxon>Hexapoda</taxon>
        <taxon>Insecta</taxon>
        <taxon>Pterygota</taxon>
        <taxon>Neoptera</taxon>
        <taxon>Endopterygota</taxon>
        <taxon>Hymenoptera</taxon>
        <taxon>Apocrita</taxon>
        <taxon>Ichneumonoidea</taxon>
        <taxon>Braconidae</taxon>
        <taxon>Euphorinae</taxon>
        <taxon>Microctonus</taxon>
    </lineage>
</organism>
<evidence type="ECO:0008006" key="10">
    <source>
        <dbReference type="Google" id="ProtNLM"/>
    </source>
</evidence>
<dbReference type="EMBL" id="JAQQBS010000002">
    <property type="protein sequence ID" value="KAK0173819.1"/>
    <property type="molecule type" value="Genomic_DNA"/>
</dbReference>
<dbReference type="Gene3D" id="1.25.40.10">
    <property type="entry name" value="Tetratricopeptide repeat domain"/>
    <property type="match status" value="1"/>
</dbReference>
<evidence type="ECO:0000313" key="9">
    <source>
        <dbReference type="Proteomes" id="UP001168990"/>
    </source>
</evidence>
<dbReference type="Pfam" id="PF23036">
    <property type="entry name" value="TRAPPC10_1st"/>
    <property type="match status" value="1"/>
</dbReference>
<dbReference type="InterPro" id="IPR045126">
    <property type="entry name" value="TRAPPC10/Trs130"/>
</dbReference>
<proteinExistence type="predicted"/>
<evidence type="ECO:0000259" key="6">
    <source>
        <dbReference type="Pfam" id="PF23036"/>
    </source>
</evidence>
<evidence type="ECO:0000256" key="2">
    <source>
        <dbReference type="ARBA" id="ARBA00022448"/>
    </source>
</evidence>